<keyword evidence="4 6" id="KW-0378">Hydrolase</keyword>
<evidence type="ECO:0000259" key="8">
    <source>
        <dbReference type="Pfam" id="PF00082"/>
    </source>
</evidence>
<dbReference type="PANTHER" id="PTHR43806">
    <property type="entry name" value="PEPTIDASE S8"/>
    <property type="match status" value="1"/>
</dbReference>
<dbReference type="OrthoDB" id="5405281at2"/>
<dbReference type="Gene3D" id="3.40.50.200">
    <property type="entry name" value="Peptidase S8/S53 domain"/>
    <property type="match status" value="1"/>
</dbReference>
<keyword evidence="2 6" id="KW-0645">Protease</keyword>
<dbReference type="Pfam" id="PF00082">
    <property type="entry name" value="Peptidase_S8"/>
    <property type="match status" value="1"/>
</dbReference>
<keyword evidence="3" id="KW-0732">Signal</keyword>
<dbReference type="PROSITE" id="PS00136">
    <property type="entry name" value="SUBTILASE_ASP"/>
    <property type="match status" value="1"/>
</dbReference>
<feature type="domain" description="Peptidase S8/S53" evidence="8">
    <location>
        <begin position="2"/>
        <end position="273"/>
    </location>
</feature>
<gene>
    <name evidence="9" type="ORF">GRI39_11495</name>
</gene>
<dbReference type="CDD" id="cd04848">
    <property type="entry name" value="Peptidases_S8_Autotransporter_serine_protease_like"/>
    <property type="match status" value="1"/>
</dbReference>
<dbReference type="EMBL" id="WTYQ01000004">
    <property type="protein sequence ID" value="MXP26660.1"/>
    <property type="molecule type" value="Genomic_DNA"/>
</dbReference>
<dbReference type="SUPFAM" id="SSF52743">
    <property type="entry name" value="Subtilisin-like"/>
    <property type="match status" value="1"/>
</dbReference>
<reference evidence="9 10" key="1">
    <citation type="submission" date="2019-12" db="EMBL/GenBank/DDBJ databases">
        <title>Genomic-based taxomic classification of the family Erythrobacteraceae.</title>
        <authorList>
            <person name="Xu L."/>
        </authorList>
    </citation>
    <scope>NUCLEOTIDE SEQUENCE [LARGE SCALE GENOMIC DNA]</scope>
    <source>
        <strain evidence="9 10">DSM 18604</strain>
    </source>
</reference>
<evidence type="ECO:0000256" key="2">
    <source>
        <dbReference type="ARBA" id="ARBA00022670"/>
    </source>
</evidence>
<feature type="active site" description="Charge relay system" evidence="6">
    <location>
        <position position="7"/>
    </location>
</feature>
<evidence type="ECO:0000256" key="1">
    <source>
        <dbReference type="ARBA" id="ARBA00011073"/>
    </source>
</evidence>
<dbReference type="InterPro" id="IPR000209">
    <property type="entry name" value="Peptidase_S8/S53_dom"/>
</dbReference>
<dbReference type="PROSITE" id="PS51892">
    <property type="entry name" value="SUBTILASE"/>
    <property type="match status" value="1"/>
</dbReference>
<dbReference type="GO" id="GO:0006508">
    <property type="term" value="P:proteolysis"/>
    <property type="evidence" value="ECO:0007669"/>
    <property type="project" value="UniProtKB-KW"/>
</dbReference>
<sequence length="694" mass="73071">MTVAVIDSGIDVDSREFAGRISSKSVDIYQDQTNRGFNDEDGHGTHVSMIAAAARDDYGILGMAWNATVMAIRSDRPGSCTESGPASLSSGCAFEDGKVAEAVNYATNNGAKVINISLSGGAAGTALRSAVQNAVNSGVLVVVASGNDGAAQPSGYATSLDNAAAGGVLVVGSVDENGQISDFSNKAGANGENFLTARGENVCCVYENGAIYQSLGSVFLLNGTSFAAPQVAGAAALLAQAFPSLTGRQIAEILIESATDAGATGRDNVYGEGILNLTKAFEPAGTTSLAGSGQALALTDIVGVGSPAMGDALGATSLSAIVLDKYQRAYNVELGSNLRGAGVAERLYGALVGEQRQAAMSSDVASVAFTIDARGAYGELPRLAALRLPNEDAERARILAARVAYRISPNTQFGFAFAQGADGLVAQLQGQSRPAFMIATSADAGEAGLQRKDMSFAFRRQFKGWGLTAKAESGHVVSRSREKVNGIWGRDQDRSKAQTLGLAVDRAIDNWTISVGAEWLQEERTFLGGRFHDSFGIRGTNTAFLDAEAAWSFARNWRFGASIRNGWSKASAGDSVSAGSQLRSQAWSMDIERWGVFGRDDRLAFRIAQPLRVSSGGLKLELPVSYDYDTLSPVYGIREISLAPEGREIMGEMAWRGAFMRGYAAASVYYRHEPGHYANLPADKGIAFRWSTDF</sequence>
<dbReference type="AlphaFoldDB" id="A0A845A8U3"/>
<evidence type="ECO:0000256" key="6">
    <source>
        <dbReference type="PROSITE-ProRule" id="PRU01240"/>
    </source>
</evidence>
<evidence type="ECO:0000256" key="5">
    <source>
        <dbReference type="ARBA" id="ARBA00022825"/>
    </source>
</evidence>
<dbReference type="InterPro" id="IPR015500">
    <property type="entry name" value="Peptidase_S8_subtilisin-rel"/>
</dbReference>
<feature type="active site" description="Charge relay system" evidence="6">
    <location>
        <position position="225"/>
    </location>
</feature>
<protein>
    <submittedName>
        <fullName evidence="9">S8 family serine peptidase</fullName>
    </submittedName>
</protein>
<evidence type="ECO:0000313" key="10">
    <source>
        <dbReference type="Proteomes" id="UP000460561"/>
    </source>
</evidence>
<dbReference type="InterPro" id="IPR050131">
    <property type="entry name" value="Peptidase_S8_subtilisin-like"/>
</dbReference>
<dbReference type="InterPro" id="IPR034061">
    <property type="entry name" value="Peptidases_S8_Autotransporter"/>
</dbReference>
<name>A0A845A8U3_9SPHN</name>
<keyword evidence="10" id="KW-1185">Reference proteome</keyword>
<evidence type="ECO:0000256" key="3">
    <source>
        <dbReference type="ARBA" id="ARBA00022729"/>
    </source>
</evidence>
<evidence type="ECO:0000313" key="9">
    <source>
        <dbReference type="EMBL" id="MXP26660.1"/>
    </source>
</evidence>
<organism evidence="9 10">
    <name type="scientific">Altericroceibacterium indicum</name>
    <dbReference type="NCBI Taxonomy" id="374177"/>
    <lineage>
        <taxon>Bacteria</taxon>
        <taxon>Pseudomonadati</taxon>
        <taxon>Pseudomonadota</taxon>
        <taxon>Alphaproteobacteria</taxon>
        <taxon>Sphingomonadales</taxon>
        <taxon>Erythrobacteraceae</taxon>
        <taxon>Altericroceibacterium</taxon>
    </lineage>
</organism>
<dbReference type="InterPro" id="IPR023827">
    <property type="entry name" value="Peptidase_S8_Asp-AS"/>
</dbReference>
<dbReference type="PRINTS" id="PR00723">
    <property type="entry name" value="SUBTILISIN"/>
</dbReference>
<proteinExistence type="inferred from homology"/>
<accession>A0A845A8U3</accession>
<dbReference type="Proteomes" id="UP000460561">
    <property type="component" value="Unassembled WGS sequence"/>
</dbReference>
<dbReference type="PANTHER" id="PTHR43806:SF11">
    <property type="entry name" value="CEREVISIN-RELATED"/>
    <property type="match status" value="1"/>
</dbReference>
<dbReference type="GO" id="GO:0004252">
    <property type="term" value="F:serine-type endopeptidase activity"/>
    <property type="evidence" value="ECO:0007669"/>
    <property type="project" value="UniProtKB-UniRule"/>
</dbReference>
<dbReference type="PROSITE" id="PS00138">
    <property type="entry name" value="SUBTILASE_SER"/>
    <property type="match status" value="1"/>
</dbReference>
<dbReference type="RefSeq" id="WP_160739867.1">
    <property type="nucleotide sequence ID" value="NZ_WTYQ01000004.1"/>
</dbReference>
<evidence type="ECO:0000256" key="7">
    <source>
        <dbReference type="RuleBase" id="RU003355"/>
    </source>
</evidence>
<dbReference type="InterPro" id="IPR023828">
    <property type="entry name" value="Peptidase_S8_Ser-AS"/>
</dbReference>
<dbReference type="SUPFAM" id="SSF56935">
    <property type="entry name" value="Porins"/>
    <property type="match status" value="1"/>
</dbReference>
<keyword evidence="5 6" id="KW-0720">Serine protease</keyword>
<comment type="caution">
    <text evidence="9">The sequence shown here is derived from an EMBL/GenBank/DDBJ whole genome shotgun (WGS) entry which is preliminary data.</text>
</comment>
<comment type="similarity">
    <text evidence="1 6 7">Belongs to the peptidase S8 family.</text>
</comment>
<feature type="active site" description="Charge relay system" evidence="6">
    <location>
        <position position="43"/>
    </location>
</feature>
<evidence type="ECO:0000256" key="4">
    <source>
        <dbReference type="ARBA" id="ARBA00022801"/>
    </source>
</evidence>
<dbReference type="InterPro" id="IPR036852">
    <property type="entry name" value="Peptidase_S8/S53_dom_sf"/>
</dbReference>